<dbReference type="PANTHER" id="PTHR33352">
    <property type="entry name" value="SLR1095 PROTEIN"/>
    <property type="match status" value="1"/>
</dbReference>
<dbReference type="InterPro" id="IPR012296">
    <property type="entry name" value="Nuclease_put_TT1808"/>
</dbReference>
<dbReference type="Pfam" id="PF05685">
    <property type="entry name" value="Uma2"/>
    <property type="match status" value="1"/>
</dbReference>
<proteinExistence type="predicted"/>
<dbReference type="AlphaFoldDB" id="A0AA35QY76"/>
<feature type="domain" description="Putative restriction endonuclease" evidence="2">
    <location>
        <begin position="40"/>
        <end position="127"/>
    </location>
</feature>
<dbReference type="Proteomes" id="UP001174909">
    <property type="component" value="Unassembled WGS sequence"/>
</dbReference>
<name>A0AA35QY76_GEOBA</name>
<feature type="non-terminal residue" evidence="3">
    <location>
        <position position="128"/>
    </location>
</feature>
<dbReference type="GO" id="GO:0006281">
    <property type="term" value="P:DNA repair"/>
    <property type="evidence" value="ECO:0007669"/>
    <property type="project" value="UniProtKB-ARBA"/>
</dbReference>
<evidence type="ECO:0000256" key="1">
    <source>
        <dbReference type="SAM" id="MobiDB-lite"/>
    </source>
</evidence>
<sequence>MTSKTTTLTQQTGELERFPDYPPRDDMQNWLYLYETSVLTSLAIHFADEQNVTVASEVPVGPDLPVRDDARIPDLMMVRGGDRELMEEQRGYAIDRQGKAPDFVLEVASPTTGRVDYTDKRADYERFG</sequence>
<gene>
    <name evidence="3" type="ORF">GBAR_LOCUS1635</name>
</gene>
<dbReference type="EMBL" id="CASHTH010000238">
    <property type="protein sequence ID" value="CAI7995137.1"/>
    <property type="molecule type" value="Genomic_DNA"/>
</dbReference>
<evidence type="ECO:0000313" key="3">
    <source>
        <dbReference type="EMBL" id="CAI7995137.1"/>
    </source>
</evidence>
<organism evidence="3 4">
    <name type="scientific">Geodia barretti</name>
    <name type="common">Barrett's horny sponge</name>
    <dbReference type="NCBI Taxonomy" id="519541"/>
    <lineage>
        <taxon>Eukaryota</taxon>
        <taxon>Metazoa</taxon>
        <taxon>Porifera</taxon>
        <taxon>Demospongiae</taxon>
        <taxon>Heteroscleromorpha</taxon>
        <taxon>Tetractinellida</taxon>
        <taxon>Astrophorina</taxon>
        <taxon>Geodiidae</taxon>
        <taxon>Geodia</taxon>
    </lineage>
</organism>
<protein>
    <recommendedName>
        <fullName evidence="2">Putative restriction endonuclease domain-containing protein</fullName>
    </recommendedName>
</protein>
<reference evidence="3" key="1">
    <citation type="submission" date="2023-03" db="EMBL/GenBank/DDBJ databases">
        <authorList>
            <person name="Steffen K."/>
            <person name="Cardenas P."/>
        </authorList>
    </citation>
    <scope>NUCLEOTIDE SEQUENCE</scope>
</reference>
<evidence type="ECO:0000313" key="4">
    <source>
        <dbReference type="Proteomes" id="UP001174909"/>
    </source>
</evidence>
<evidence type="ECO:0000259" key="2">
    <source>
        <dbReference type="Pfam" id="PF05685"/>
    </source>
</evidence>
<dbReference type="InterPro" id="IPR011335">
    <property type="entry name" value="Restrct_endonuc-II-like"/>
</dbReference>
<dbReference type="CDD" id="cd06260">
    <property type="entry name" value="DUF820-like"/>
    <property type="match status" value="1"/>
</dbReference>
<comment type="caution">
    <text evidence="3">The sequence shown here is derived from an EMBL/GenBank/DDBJ whole genome shotgun (WGS) entry which is preliminary data.</text>
</comment>
<keyword evidence="4" id="KW-1185">Reference proteome</keyword>
<dbReference type="Gene3D" id="3.90.1570.10">
    <property type="entry name" value="tt1808, chain A"/>
    <property type="match status" value="1"/>
</dbReference>
<feature type="region of interest" description="Disordered" evidence="1">
    <location>
        <begin position="1"/>
        <end position="21"/>
    </location>
</feature>
<dbReference type="SUPFAM" id="SSF52980">
    <property type="entry name" value="Restriction endonuclease-like"/>
    <property type="match status" value="1"/>
</dbReference>
<dbReference type="PANTHER" id="PTHR33352:SF3">
    <property type="entry name" value="SLR1612 PROTEIN"/>
    <property type="match status" value="1"/>
</dbReference>
<feature type="compositionally biased region" description="Low complexity" evidence="1">
    <location>
        <begin position="1"/>
        <end position="13"/>
    </location>
</feature>
<accession>A0AA35QY76</accession>
<dbReference type="InterPro" id="IPR008538">
    <property type="entry name" value="Uma2"/>
</dbReference>